<dbReference type="SUPFAM" id="SSF53474">
    <property type="entry name" value="alpha/beta-Hydrolases"/>
    <property type="match status" value="1"/>
</dbReference>
<dbReference type="Gene3D" id="3.40.50.1820">
    <property type="entry name" value="alpha/beta hydrolase"/>
    <property type="match status" value="1"/>
</dbReference>
<dbReference type="AlphaFoldDB" id="A0A1G4JF21"/>
<gene>
    <name evidence="1" type="ORF">LADA_0E12134G</name>
</gene>
<dbReference type="Pfam" id="PF13350">
    <property type="entry name" value="Y_phosphatase3"/>
    <property type="match status" value="1"/>
</dbReference>
<protein>
    <submittedName>
        <fullName evidence="1">LADA_0E12134g1_1</fullName>
    </submittedName>
</protein>
<dbReference type="EMBL" id="LT598455">
    <property type="protein sequence ID" value="SCU88800.1"/>
    <property type="molecule type" value="Genomic_DNA"/>
</dbReference>
<dbReference type="SUPFAM" id="SSF52799">
    <property type="entry name" value="(Phosphotyrosine protein) phosphatases II"/>
    <property type="match status" value="1"/>
</dbReference>
<organism evidence="1 2">
    <name type="scientific">Lachancea dasiensis</name>
    <dbReference type="NCBI Taxonomy" id="1072105"/>
    <lineage>
        <taxon>Eukaryota</taxon>
        <taxon>Fungi</taxon>
        <taxon>Dikarya</taxon>
        <taxon>Ascomycota</taxon>
        <taxon>Saccharomycotina</taxon>
        <taxon>Saccharomycetes</taxon>
        <taxon>Saccharomycetales</taxon>
        <taxon>Saccharomycetaceae</taxon>
        <taxon>Lachancea</taxon>
    </lineage>
</organism>
<dbReference type="InterPro" id="IPR016130">
    <property type="entry name" value="Tyr_Pase_AS"/>
</dbReference>
<evidence type="ECO:0000313" key="2">
    <source>
        <dbReference type="Proteomes" id="UP000190274"/>
    </source>
</evidence>
<dbReference type="Proteomes" id="UP000190274">
    <property type="component" value="Chromosome E"/>
</dbReference>
<reference evidence="2" key="1">
    <citation type="submission" date="2016-03" db="EMBL/GenBank/DDBJ databases">
        <authorList>
            <person name="Devillers H."/>
        </authorList>
    </citation>
    <scope>NUCLEOTIDE SEQUENCE [LARGE SCALE GENOMIC DNA]</scope>
</reference>
<sequence>MVQQDIVETTIIKQQESDSWQERFLYLKHSEFHGSTGVAGILTVPTSLKYQTLSEKVAHEAEYGFPSHKLVLLCHGHSAHKNTVYMPLLAKKLADMGYYVLRMDFRSMGDSEPNRDAKVGRTIAQDCEDIETVYQWGATEQCKQLIGHNLVLDTIVAHSRGVMSMFQFALGRFVPNLVNACGRYVSHGLFEKSLRRNPNWDRDGGFNCQILRYGKMQEVWIPKSETMSAATVDTLKFAEINPRSSVMSIYGSNDAVIPLSALAQYSNLFEGRHTADLVMYADHNFYGLEGDANAGGLPLRKGKVNYNVTVVDRIASFLEPEQQLQRFFKFTKTIQSSWNPAQTFARWSLPYEISQVSNFRDIGGYSTVDGRRVKPNVLFRCANPGDITEEGLHYLTEVLRVSRVFDLRSPKEVQENKLITGVPVYNLPFNHQQSAAPQDLKGVYRGMFLSPYLFSQAYQVMLKNSIAPIAQFCRYIIEGRCNEAESAVFHCTAGKDRTGILAMLIYGLLGVDDDTIARDYELTTIGLKTERKLLKALEDRGDAYFELLDSDKLAEEYHATPDSMCRSLVSSKYEAMRLFLDSFRTVYGSFDRFFLNIVKLSGEDIRMFKNALLE</sequence>
<evidence type="ECO:0000313" key="1">
    <source>
        <dbReference type="EMBL" id="SCU88800.1"/>
    </source>
</evidence>
<dbReference type="InterPro" id="IPR029021">
    <property type="entry name" value="Prot-tyrosine_phosphatase-like"/>
</dbReference>
<dbReference type="InterPro" id="IPR026893">
    <property type="entry name" value="Tyr/Ser_Pase_IphP-type"/>
</dbReference>
<keyword evidence="2" id="KW-1185">Reference proteome</keyword>
<dbReference type="STRING" id="1266660.A0A1G4JF21"/>
<name>A0A1G4JF21_9SACH</name>
<dbReference type="Gene3D" id="3.90.190.10">
    <property type="entry name" value="Protein tyrosine phosphatase superfamily"/>
    <property type="match status" value="1"/>
</dbReference>
<dbReference type="PROSITE" id="PS00383">
    <property type="entry name" value="TYR_PHOSPHATASE_1"/>
    <property type="match status" value="1"/>
</dbReference>
<dbReference type="PANTHER" id="PTHR31126:SF1">
    <property type="entry name" value="TYROSINE SPECIFIC PROTEIN PHOSPHATASES DOMAIN-CONTAINING PROTEIN"/>
    <property type="match status" value="1"/>
</dbReference>
<dbReference type="PANTHER" id="PTHR31126">
    <property type="entry name" value="TYROSINE-PROTEIN PHOSPHATASE"/>
    <property type="match status" value="1"/>
</dbReference>
<dbReference type="OrthoDB" id="449382at2759"/>
<accession>A0A1G4JF21</accession>
<proteinExistence type="predicted"/>
<dbReference type="GO" id="GO:0004721">
    <property type="term" value="F:phosphoprotein phosphatase activity"/>
    <property type="evidence" value="ECO:0007669"/>
    <property type="project" value="InterPro"/>
</dbReference>
<dbReference type="InterPro" id="IPR029058">
    <property type="entry name" value="AB_hydrolase_fold"/>
</dbReference>